<dbReference type="EMBL" id="JAOQIO010000022">
    <property type="protein sequence ID" value="MCU6792261.1"/>
    <property type="molecule type" value="Genomic_DNA"/>
</dbReference>
<name>A0ABT2UDQ5_9BACL</name>
<evidence type="ECO:0000313" key="2">
    <source>
        <dbReference type="Proteomes" id="UP001652445"/>
    </source>
</evidence>
<dbReference type="RefSeq" id="WP_262683652.1">
    <property type="nucleotide sequence ID" value="NZ_JAOQIO010000022.1"/>
</dbReference>
<comment type="caution">
    <text evidence="1">The sequence shown here is derived from an EMBL/GenBank/DDBJ whole genome shotgun (WGS) entry which is preliminary data.</text>
</comment>
<sequence>MKGIYEQQHLQAWTEERWNELRATYYGMCARVDKQFAMVNELDELYDLINDPGMADVLAELKERLLTFYQETCDAVPHYTNKRG</sequence>
<reference evidence="1 2" key="1">
    <citation type="submission" date="2022-09" db="EMBL/GenBank/DDBJ databases">
        <authorList>
            <person name="Han X.L."/>
            <person name="Wang Q."/>
            <person name="Lu T."/>
        </authorList>
    </citation>
    <scope>NUCLEOTIDE SEQUENCE [LARGE SCALE GENOMIC DNA]</scope>
    <source>
        <strain evidence="1 2">WQ 127069</strain>
    </source>
</reference>
<keyword evidence="2" id="KW-1185">Reference proteome</keyword>
<protein>
    <submittedName>
        <fullName evidence="1">Uncharacterized protein</fullName>
    </submittedName>
</protein>
<accession>A0ABT2UDQ5</accession>
<dbReference type="Proteomes" id="UP001652445">
    <property type="component" value="Unassembled WGS sequence"/>
</dbReference>
<gene>
    <name evidence="1" type="ORF">OB236_08985</name>
</gene>
<evidence type="ECO:0000313" key="1">
    <source>
        <dbReference type="EMBL" id="MCU6792261.1"/>
    </source>
</evidence>
<organism evidence="1 2">
    <name type="scientific">Paenibacillus baimaensis</name>
    <dbReference type="NCBI Taxonomy" id="2982185"/>
    <lineage>
        <taxon>Bacteria</taxon>
        <taxon>Bacillati</taxon>
        <taxon>Bacillota</taxon>
        <taxon>Bacilli</taxon>
        <taxon>Bacillales</taxon>
        <taxon>Paenibacillaceae</taxon>
        <taxon>Paenibacillus</taxon>
    </lineage>
</organism>
<proteinExistence type="predicted"/>